<dbReference type="SUPFAM" id="SSF52518">
    <property type="entry name" value="Thiamin diphosphate-binding fold (THDP-binding)"/>
    <property type="match status" value="1"/>
</dbReference>
<accession>A0A9E6XYT6</accession>
<feature type="domain" description="Dehydrogenase E1 component" evidence="4">
    <location>
        <begin position="21"/>
        <end position="313"/>
    </location>
</feature>
<dbReference type="InterPro" id="IPR050642">
    <property type="entry name" value="PDH_E1_Alpha_Subunit"/>
</dbReference>
<dbReference type="Pfam" id="PF00676">
    <property type="entry name" value="E1_dh"/>
    <property type="match status" value="1"/>
</dbReference>
<dbReference type="Gene3D" id="3.40.50.970">
    <property type="match status" value="1"/>
</dbReference>
<organism evidence="5 6">
    <name type="scientific">Capillimicrobium parvum</name>
    <dbReference type="NCBI Taxonomy" id="2884022"/>
    <lineage>
        <taxon>Bacteria</taxon>
        <taxon>Bacillati</taxon>
        <taxon>Actinomycetota</taxon>
        <taxon>Thermoleophilia</taxon>
        <taxon>Solirubrobacterales</taxon>
        <taxon>Capillimicrobiaceae</taxon>
        <taxon>Capillimicrobium</taxon>
    </lineage>
</organism>
<keyword evidence="6" id="KW-1185">Reference proteome</keyword>
<name>A0A9E6XYT6_9ACTN</name>
<dbReference type="PANTHER" id="PTHR11516:SF60">
    <property type="entry name" value="PYRUVATE DEHYDROGENASE E1 COMPONENT SUBUNIT ALPHA"/>
    <property type="match status" value="1"/>
</dbReference>
<evidence type="ECO:0000256" key="2">
    <source>
        <dbReference type="ARBA" id="ARBA00023002"/>
    </source>
</evidence>
<evidence type="ECO:0000256" key="3">
    <source>
        <dbReference type="ARBA" id="ARBA00023052"/>
    </source>
</evidence>
<dbReference type="CDD" id="cd02000">
    <property type="entry name" value="TPP_E1_PDC_ADC_BCADC"/>
    <property type="match status" value="1"/>
</dbReference>
<dbReference type="Proteomes" id="UP001162834">
    <property type="component" value="Chromosome"/>
</dbReference>
<evidence type="ECO:0000259" key="4">
    <source>
        <dbReference type="Pfam" id="PF00676"/>
    </source>
</evidence>
<dbReference type="GO" id="GO:0006086">
    <property type="term" value="P:pyruvate decarboxylation to acetyl-CoA"/>
    <property type="evidence" value="ECO:0007669"/>
    <property type="project" value="TreeGrafter"/>
</dbReference>
<keyword evidence="2 5" id="KW-0560">Oxidoreductase</keyword>
<protein>
    <submittedName>
        <fullName evidence="5">Acetoin:2,6-dichlorophenolindophenol oxidoreductase subunit alpha</fullName>
        <ecNumber evidence="5">1.1.1.-</ecNumber>
    </submittedName>
</protein>
<dbReference type="GO" id="GO:0000287">
    <property type="term" value="F:magnesium ion binding"/>
    <property type="evidence" value="ECO:0007669"/>
    <property type="project" value="UniProtKB-ARBA"/>
</dbReference>
<dbReference type="GO" id="GO:0004739">
    <property type="term" value="F:pyruvate dehydrogenase (acetyl-transferring) activity"/>
    <property type="evidence" value="ECO:0007669"/>
    <property type="project" value="TreeGrafter"/>
</dbReference>
<dbReference type="PANTHER" id="PTHR11516">
    <property type="entry name" value="PYRUVATE DEHYDROGENASE E1 COMPONENT, ALPHA SUBUNIT BACTERIAL AND ORGANELLAR"/>
    <property type="match status" value="1"/>
</dbReference>
<dbReference type="EC" id="1.1.1.-" evidence="5"/>
<dbReference type="KEGG" id="sbae:DSM104329_03331"/>
<evidence type="ECO:0000256" key="1">
    <source>
        <dbReference type="ARBA" id="ARBA00001964"/>
    </source>
</evidence>
<dbReference type="InterPro" id="IPR029061">
    <property type="entry name" value="THDP-binding"/>
</dbReference>
<reference evidence="5" key="1">
    <citation type="journal article" date="2022" name="Int. J. Syst. Evol. Microbiol.">
        <title>Pseudomonas aegrilactucae sp. nov. and Pseudomonas morbosilactucae sp. nov., pathogens causing bacterial rot of lettuce in Japan.</title>
        <authorList>
            <person name="Sawada H."/>
            <person name="Fujikawa T."/>
            <person name="Satou M."/>
        </authorList>
    </citation>
    <scope>NUCLEOTIDE SEQUENCE</scope>
    <source>
        <strain evidence="5">0166_1</strain>
    </source>
</reference>
<keyword evidence="3" id="KW-0786">Thiamine pyrophosphate</keyword>
<dbReference type="RefSeq" id="WP_259310982.1">
    <property type="nucleotide sequence ID" value="NZ_CP087164.1"/>
</dbReference>
<dbReference type="EMBL" id="CP087164">
    <property type="protein sequence ID" value="UGS36919.1"/>
    <property type="molecule type" value="Genomic_DNA"/>
</dbReference>
<dbReference type="AlphaFoldDB" id="A0A9E6XYT6"/>
<proteinExistence type="predicted"/>
<evidence type="ECO:0000313" key="6">
    <source>
        <dbReference type="Proteomes" id="UP001162834"/>
    </source>
</evidence>
<sequence length="324" mass="34234">MTTATLPDGLDHAGLVELYRQVVTIRAAELRLRRHVEEVGFGGFWHPGIGQEGLQAAAVAAMEPRDRLFYAHRGLGYAYAKGMSLDLLFGDLLGRVTGSTRGKGGGTVHFADPELGVMGQGGTLGSNFVLGAGTAVASQLLGDGRVTVVFFGDGAAARGTFHEAGLQAAVWKLPLVWVCENNGWAISAPIAEQSPTRDIADRAAAYGVPGVVVNGQDPLAVFAAAHEAVARARAGEGPTLVEAKTLRIRGHFEGDRQPYRDDLTNPDEIPDDPVPKLRALLGDDGRADALDEGARAEVEEAFDRALAAERPDPSVVLRDVWADG</sequence>
<gene>
    <name evidence="5" type="primary">acoA_8</name>
    <name evidence="5" type="ORF">DSM104329_03331</name>
</gene>
<comment type="cofactor">
    <cofactor evidence="1">
        <name>thiamine diphosphate</name>
        <dbReference type="ChEBI" id="CHEBI:58937"/>
    </cofactor>
</comment>
<evidence type="ECO:0000313" key="5">
    <source>
        <dbReference type="EMBL" id="UGS36919.1"/>
    </source>
</evidence>
<dbReference type="InterPro" id="IPR001017">
    <property type="entry name" value="DH_E1"/>
</dbReference>